<dbReference type="EMBL" id="MZMZ02001563">
    <property type="protein sequence ID" value="RQM29010.1"/>
    <property type="molecule type" value="Genomic_DNA"/>
</dbReference>
<evidence type="ECO:0000313" key="3">
    <source>
        <dbReference type="Proteomes" id="UP000284702"/>
    </source>
</evidence>
<dbReference type="GO" id="GO:0003676">
    <property type="term" value="F:nucleic acid binding"/>
    <property type="evidence" value="ECO:0007669"/>
    <property type="project" value="InterPro"/>
</dbReference>
<accession>A0A3R7WQG6</accession>
<evidence type="ECO:0000313" key="2">
    <source>
        <dbReference type="EMBL" id="RQM29010.1"/>
    </source>
</evidence>
<proteinExistence type="predicted"/>
<dbReference type="Pfam" id="PF03184">
    <property type="entry name" value="DDE_1"/>
    <property type="match status" value="1"/>
</dbReference>
<feature type="domain" description="DDE-1" evidence="1">
    <location>
        <begin position="39"/>
        <end position="115"/>
    </location>
</feature>
<protein>
    <recommendedName>
        <fullName evidence="1">DDE-1 domain-containing protein</fullName>
    </recommendedName>
</protein>
<evidence type="ECO:0000259" key="1">
    <source>
        <dbReference type="Pfam" id="PF03184"/>
    </source>
</evidence>
<dbReference type="AlphaFoldDB" id="A0A3R7WQG6"/>
<gene>
    <name evidence="2" type="ORF">B5M09_008578</name>
</gene>
<comment type="caution">
    <text evidence="2">The sequence shown here is derived from an EMBL/GenBank/DDBJ whole genome shotgun (WGS) entry which is preliminary data.</text>
</comment>
<sequence length="165" mass="18832">MKITTVCLRLASKLHLGRSRWQISVGEKHSMLMNSVLTVRADGLKLPILFIMKGQPGRHIESSEFPTFPEDHHYAMQENAWMDRRVWAQYLRDVLGTNLEEPSVVLMDNFEAHEQILGNDDDPFSLTARQKRKAMVNRAISAWDMVSGDVIRQSFVKALPESVPA</sequence>
<reference evidence="2" key="1">
    <citation type="submission" date="2018-07" db="EMBL/GenBank/DDBJ databases">
        <title>Annotation of Aphanomyces astaci genome assembly.</title>
        <authorList>
            <person name="Studholme D.J."/>
        </authorList>
    </citation>
    <scope>NUCLEOTIDE SEQUENCE [LARGE SCALE GENOMIC DNA]</scope>
    <source>
        <strain evidence="2">Pc</strain>
    </source>
</reference>
<dbReference type="InterPro" id="IPR004875">
    <property type="entry name" value="DDE_SF_endonuclease_dom"/>
</dbReference>
<keyword evidence="3" id="KW-1185">Reference proteome</keyword>
<dbReference type="Proteomes" id="UP000284702">
    <property type="component" value="Unassembled WGS sequence"/>
</dbReference>
<name>A0A3R7WQG6_APHAT</name>
<organism evidence="2 3">
    <name type="scientific">Aphanomyces astaci</name>
    <name type="common">Crayfish plague agent</name>
    <dbReference type="NCBI Taxonomy" id="112090"/>
    <lineage>
        <taxon>Eukaryota</taxon>
        <taxon>Sar</taxon>
        <taxon>Stramenopiles</taxon>
        <taxon>Oomycota</taxon>
        <taxon>Saprolegniomycetes</taxon>
        <taxon>Saprolegniales</taxon>
        <taxon>Verrucalvaceae</taxon>
        <taxon>Aphanomyces</taxon>
    </lineage>
</organism>